<reference evidence="2" key="1">
    <citation type="journal article" date="2017" name="PLoS ONE">
        <title>Novel circular single-stranded DNA viruses among an asteroid, echinoid and holothurian (Phylum: Echinodermata).</title>
        <authorList>
            <person name="Jackson E.W."/>
            <person name="Bistolas K.S.I."/>
            <person name="Button J.B."/>
            <person name="Hewson I."/>
        </authorList>
    </citation>
    <scope>NUCLEOTIDE SEQUENCE</scope>
</reference>
<feature type="compositionally biased region" description="Low complexity" evidence="1">
    <location>
        <begin position="22"/>
        <end position="40"/>
    </location>
</feature>
<feature type="compositionally biased region" description="Polar residues" evidence="1">
    <location>
        <begin position="94"/>
        <end position="115"/>
    </location>
</feature>
<evidence type="ECO:0000256" key="1">
    <source>
        <dbReference type="SAM" id="MobiDB-lite"/>
    </source>
</evidence>
<evidence type="ECO:0000313" key="2">
    <source>
        <dbReference type="EMBL" id="APA62667.1"/>
    </source>
</evidence>
<accession>A0A1I9XGE5</accession>
<feature type="compositionally biased region" description="Polar residues" evidence="1">
    <location>
        <begin position="55"/>
        <end position="64"/>
    </location>
</feature>
<feature type="compositionally biased region" description="Low complexity" evidence="1">
    <location>
        <begin position="1"/>
        <end position="11"/>
    </location>
</feature>
<name>A0A1I9XGE5_9VIRU</name>
<sequence length="115" mass="12293">MGHHSSSSMPSMRRRRTGVHMSRASSSCALCAGSSGSRSGSQEHTSRSGRAVPRTQETIAIQTPSSTSSSRREAISMVLLPGTMNSENSRPKTSRASAQTSPRTGTRSLLEQVTW</sequence>
<feature type="region of interest" description="Disordered" evidence="1">
    <location>
        <begin position="1"/>
        <end position="115"/>
    </location>
</feature>
<protein>
    <submittedName>
        <fullName evidence="2">Putative replication protein</fullName>
    </submittedName>
</protein>
<proteinExistence type="predicted"/>
<organism evidence="2">
    <name type="scientific">uncultured virus</name>
    <dbReference type="NCBI Taxonomy" id="340016"/>
    <lineage>
        <taxon>Viruses</taxon>
        <taxon>environmental samples</taxon>
    </lineage>
</organism>
<dbReference type="EMBL" id="KX246263">
    <property type="protein sequence ID" value="APA62667.1"/>
    <property type="molecule type" value="Genomic_DNA"/>
</dbReference>